<protein>
    <submittedName>
        <fullName evidence="4">Oxidoreductase</fullName>
    </submittedName>
</protein>
<dbReference type="GeneID" id="19170622"/>
<evidence type="ECO:0000313" key="5">
    <source>
        <dbReference type="Proteomes" id="UP000019478"/>
    </source>
</evidence>
<comment type="caution">
    <text evidence="4">The sequence shown here is derived from an EMBL/GenBank/DDBJ whole genome shotgun (WGS) entry which is preliminary data.</text>
</comment>
<evidence type="ECO:0000256" key="2">
    <source>
        <dbReference type="ARBA" id="ARBA00023002"/>
    </source>
</evidence>
<keyword evidence="5" id="KW-1185">Reference proteome</keyword>
<dbReference type="GO" id="GO:0016614">
    <property type="term" value="F:oxidoreductase activity, acting on CH-OH group of donors"/>
    <property type="evidence" value="ECO:0007669"/>
    <property type="project" value="UniProtKB-ARBA"/>
</dbReference>
<dbReference type="EMBL" id="AMGY01000005">
    <property type="protein sequence ID" value="EXJ82699.1"/>
    <property type="molecule type" value="Genomic_DNA"/>
</dbReference>
<evidence type="ECO:0000256" key="1">
    <source>
        <dbReference type="ARBA" id="ARBA00006484"/>
    </source>
</evidence>
<reference evidence="4 5" key="1">
    <citation type="submission" date="2013-03" db="EMBL/GenBank/DDBJ databases">
        <title>The Genome Sequence of Capronia epimyces CBS 606.96.</title>
        <authorList>
            <consortium name="The Broad Institute Genomics Platform"/>
            <person name="Cuomo C."/>
            <person name="de Hoog S."/>
            <person name="Gorbushina A."/>
            <person name="Walker B."/>
            <person name="Young S.K."/>
            <person name="Zeng Q."/>
            <person name="Gargeya S."/>
            <person name="Fitzgerald M."/>
            <person name="Haas B."/>
            <person name="Abouelleil A."/>
            <person name="Allen A.W."/>
            <person name="Alvarado L."/>
            <person name="Arachchi H.M."/>
            <person name="Berlin A.M."/>
            <person name="Chapman S.B."/>
            <person name="Gainer-Dewar J."/>
            <person name="Goldberg J."/>
            <person name="Griggs A."/>
            <person name="Gujja S."/>
            <person name="Hansen M."/>
            <person name="Howarth C."/>
            <person name="Imamovic A."/>
            <person name="Ireland A."/>
            <person name="Larimer J."/>
            <person name="McCowan C."/>
            <person name="Murphy C."/>
            <person name="Pearson M."/>
            <person name="Poon T.W."/>
            <person name="Priest M."/>
            <person name="Roberts A."/>
            <person name="Saif S."/>
            <person name="Shea T."/>
            <person name="Sisk P."/>
            <person name="Sykes S."/>
            <person name="Wortman J."/>
            <person name="Nusbaum C."/>
            <person name="Birren B."/>
        </authorList>
    </citation>
    <scope>NUCLEOTIDE SEQUENCE [LARGE SCALE GENOMIC DNA]</scope>
    <source>
        <strain evidence="4 5">CBS 606.96</strain>
    </source>
</reference>
<name>W9YKA7_9EURO</name>
<gene>
    <name evidence="4" type="ORF">A1O3_06513</name>
</gene>
<dbReference type="Proteomes" id="UP000019478">
    <property type="component" value="Unassembled WGS sequence"/>
</dbReference>
<proteinExistence type="inferred from homology"/>
<dbReference type="InterPro" id="IPR036291">
    <property type="entry name" value="NAD(P)-bd_dom_sf"/>
</dbReference>
<dbReference type="SUPFAM" id="SSF51735">
    <property type="entry name" value="NAD(P)-binding Rossmann-fold domains"/>
    <property type="match status" value="1"/>
</dbReference>
<dbReference type="RefSeq" id="XP_007734822.1">
    <property type="nucleotide sequence ID" value="XM_007736632.1"/>
</dbReference>
<dbReference type="PANTHER" id="PTHR48107">
    <property type="entry name" value="NADPH-DEPENDENT ALDEHYDE REDUCTASE-LIKE PROTEIN, CHLOROPLASTIC-RELATED"/>
    <property type="match status" value="1"/>
</dbReference>
<dbReference type="Pfam" id="PF00106">
    <property type="entry name" value="adh_short"/>
    <property type="match status" value="1"/>
</dbReference>
<evidence type="ECO:0000313" key="4">
    <source>
        <dbReference type="EMBL" id="EXJ82699.1"/>
    </source>
</evidence>
<comment type="similarity">
    <text evidence="1">Belongs to the short-chain dehydrogenases/reductases (SDR) family.</text>
</comment>
<organism evidence="4 5">
    <name type="scientific">Capronia epimyces CBS 606.96</name>
    <dbReference type="NCBI Taxonomy" id="1182542"/>
    <lineage>
        <taxon>Eukaryota</taxon>
        <taxon>Fungi</taxon>
        <taxon>Dikarya</taxon>
        <taxon>Ascomycota</taxon>
        <taxon>Pezizomycotina</taxon>
        <taxon>Eurotiomycetes</taxon>
        <taxon>Chaetothyriomycetidae</taxon>
        <taxon>Chaetothyriales</taxon>
        <taxon>Herpotrichiellaceae</taxon>
        <taxon>Capronia</taxon>
    </lineage>
</organism>
<dbReference type="STRING" id="1182542.W9YKA7"/>
<accession>W9YKA7</accession>
<evidence type="ECO:0000256" key="3">
    <source>
        <dbReference type="SAM" id="MobiDB-lite"/>
    </source>
</evidence>
<dbReference type="AlphaFoldDB" id="W9YKA7"/>
<dbReference type="OrthoDB" id="1393670at2759"/>
<dbReference type="PRINTS" id="PR00081">
    <property type="entry name" value="GDHRDH"/>
</dbReference>
<dbReference type="eggNOG" id="KOG0725">
    <property type="taxonomic scope" value="Eukaryota"/>
</dbReference>
<dbReference type="InterPro" id="IPR002347">
    <property type="entry name" value="SDR_fam"/>
</dbReference>
<dbReference type="Gene3D" id="3.40.50.720">
    <property type="entry name" value="NAD(P)-binding Rossmann-like Domain"/>
    <property type="match status" value="1"/>
</dbReference>
<dbReference type="HOGENOM" id="CLU_010194_4_3_1"/>
<feature type="region of interest" description="Disordered" evidence="3">
    <location>
        <begin position="1"/>
        <end position="41"/>
    </location>
</feature>
<dbReference type="PANTHER" id="PTHR48107:SF26">
    <property type="entry name" value="OXIDOREDUCTASE, SHORT-CHAIN DEHYDROGENASE_REDUCTASE FAMILY (AFU_ORTHOLOGUE AFUA_4G05870)"/>
    <property type="match status" value="1"/>
</dbReference>
<sequence>MEDVKKATDYDSPFQHGFQVPTSHQDPPGKQGDLPFEPINDKLPTEDGGWQTYKAAGKLHNKKALITGGDSGIGRSIAILYAMEGADSLIAYLPEEEEDAQETKRLVEKHGRSCYLLSTDLRKPDNCQKVVDTALQKLGRINILVNNAGYQMMQQDIVDISIEQWQKTFETNIYSFFYLSKFVVPHMKRGDTIINCASINAYIGRPDLLDYTSTKGGKSPSQRVFDFNKGTDLNNSHCLFHSRPSQPADG</sequence>
<keyword evidence="2" id="KW-0560">Oxidoreductase</keyword>